<dbReference type="InterPro" id="IPR017441">
    <property type="entry name" value="Protein_kinase_ATP_BS"/>
</dbReference>
<dbReference type="InterPro" id="IPR011009">
    <property type="entry name" value="Kinase-like_dom_sf"/>
</dbReference>
<comment type="similarity">
    <text evidence="7">Belongs to the protein kinase superfamily.</text>
</comment>
<dbReference type="InterPro" id="IPR008271">
    <property type="entry name" value="Ser/Thr_kinase_AS"/>
</dbReference>
<keyword evidence="4" id="KW-0418">Kinase</keyword>
<evidence type="ECO:0000256" key="1">
    <source>
        <dbReference type="ARBA" id="ARBA00022527"/>
    </source>
</evidence>
<evidence type="ECO:0000256" key="2">
    <source>
        <dbReference type="ARBA" id="ARBA00022679"/>
    </source>
</evidence>
<keyword evidence="3 6" id="KW-0547">Nucleotide-binding</keyword>
<reference evidence="10 11" key="1">
    <citation type="journal article" date="2013" name="Front. Plant Sci.">
        <title>The Reference Genome of the Halophytic Plant Eutrema salsugineum.</title>
        <authorList>
            <person name="Yang R."/>
            <person name="Jarvis D.E."/>
            <person name="Chen H."/>
            <person name="Beilstein M.A."/>
            <person name="Grimwood J."/>
            <person name="Jenkins J."/>
            <person name="Shu S."/>
            <person name="Prochnik S."/>
            <person name="Xin M."/>
            <person name="Ma C."/>
            <person name="Schmutz J."/>
            <person name="Wing R.A."/>
            <person name="Mitchell-Olds T."/>
            <person name="Schumaker K.S."/>
            <person name="Wang X."/>
        </authorList>
    </citation>
    <scope>NUCLEOTIDE SEQUENCE [LARGE SCALE GENOMIC DNA]</scope>
</reference>
<dbReference type="Gene3D" id="1.10.510.10">
    <property type="entry name" value="Transferase(Phosphotransferase) domain 1"/>
    <property type="match status" value="1"/>
</dbReference>
<dbReference type="PRINTS" id="PR00109">
    <property type="entry name" value="TYRKINASE"/>
</dbReference>
<dbReference type="FunFam" id="1.10.510.10:FF:001469">
    <property type="entry name" value="TKL family protein kinase"/>
    <property type="match status" value="1"/>
</dbReference>
<gene>
    <name evidence="10" type="ORF">EUTSA_v10011053mg</name>
</gene>
<dbReference type="SMART" id="SM00220">
    <property type="entry name" value="S_TKc"/>
    <property type="match status" value="1"/>
</dbReference>
<dbReference type="GO" id="GO:0005524">
    <property type="term" value="F:ATP binding"/>
    <property type="evidence" value="ECO:0007669"/>
    <property type="project" value="UniProtKB-UniRule"/>
</dbReference>
<keyword evidence="2" id="KW-0808">Transferase</keyword>
<evidence type="ECO:0000313" key="11">
    <source>
        <dbReference type="Proteomes" id="UP000030689"/>
    </source>
</evidence>
<dbReference type="Pfam" id="PF07714">
    <property type="entry name" value="PK_Tyr_Ser-Thr"/>
    <property type="match status" value="1"/>
</dbReference>
<sequence>MAVASAMTLYPNYPFFLSPSDPERVEYVDNSFDFNIGRELLLDPNDIVTREMIGEGGYSIVYKGLFKSFIPVAVKIVQPSRTAAVSRQHKEKFQEEVLFLSKIHHNNIVKFFGACIEPQLMIVTELLEGGTLQKLLWDSRPIPLDLKMSLNFALDISRAMEYLHSKGIIHRDLKPRNVLVTSDLTEVKLADFGLAREETASCMTSEAGTYRWMAPEVFSREPLRIGEKKHYDHKADVYSFAIVFWELLTNRQPFSGLHQITVPYFVSQKERPSLRDLPDEIVSILESCWAEDSNARPEFKEITVLLTNLMSSLYSDTDSSCGATVIMNYLSDDLDTIDEGSMTNLTQDEGSTTNLIQEREPEERRRKKKKKVMNFIRPFFKMFRACLYKP</sequence>
<dbReference type="PANTHER" id="PTHR44329">
    <property type="entry name" value="SERINE/THREONINE-PROTEIN KINASE TNNI3K-RELATED"/>
    <property type="match status" value="1"/>
</dbReference>
<feature type="binding site" evidence="6">
    <location>
        <position position="75"/>
    </location>
    <ligand>
        <name>ATP</name>
        <dbReference type="ChEBI" id="CHEBI:30616"/>
    </ligand>
</feature>
<feature type="compositionally biased region" description="Polar residues" evidence="8">
    <location>
        <begin position="343"/>
        <end position="356"/>
    </location>
</feature>
<dbReference type="Gramene" id="ESQ45462">
    <property type="protein sequence ID" value="ESQ45462"/>
    <property type="gene ID" value="EUTSA_v10011053mg"/>
</dbReference>
<accession>V4LSI3</accession>
<dbReference type="OMA" id="CIEPQLM"/>
<keyword evidence="5 6" id="KW-0067">ATP-binding</keyword>
<dbReference type="Proteomes" id="UP000030689">
    <property type="component" value="Unassembled WGS sequence"/>
</dbReference>
<dbReference type="KEGG" id="eus:EUTSA_v10011053mg"/>
<evidence type="ECO:0000256" key="7">
    <source>
        <dbReference type="RuleBase" id="RU000304"/>
    </source>
</evidence>
<keyword evidence="11" id="KW-1185">Reference proteome</keyword>
<feature type="domain" description="Protein kinase" evidence="9">
    <location>
        <begin position="47"/>
        <end position="310"/>
    </location>
</feature>
<evidence type="ECO:0000313" key="10">
    <source>
        <dbReference type="EMBL" id="ESQ45462.1"/>
    </source>
</evidence>
<evidence type="ECO:0000256" key="6">
    <source>
        <dbReference type="PROSITE-ProRule" id="PRU10141"/>
    </source>
</evidence>
<feature type="region of interest" description="Disordered" evidence="8">
    <location>
        <begin position="343"/>
        <end position="367"/>
    </location>
</feature>
<dbReference type="AlphaFoldDB" id="V4LSI3"/>
<dbReference type="GO" id="GO:0004674">
    <property type="term" value="F:protein serine/threonine kinase activity"/>
    <property type="evidence" value="ECO:0007669"/>
    <property type="project" value="UniProtKB-KW"/>
</dbReference>
<dbReference type="InterPro" id="IPR000719">
    <property type="entry name" value="Prot_kinase_dom"/>
</dbReference>
<name>V4LSI3_EUTSA</name>
<dbReference type="PANTHER" id="PTHR44329:SF84">
    <property type="entry name" value="PROTEIN KINASE LIKE PROTEIN"/>
    <property type="match status" value="1"/>
</dbReference>
<dbReference type="CDD" id="cd13999">
    <property type="entry name" value="STKc_MAP3K-like"/>
    <property type="match status" value="1"/>
</dbReference>
<dbReference type="OrthoDB" id="4062651at2759"/>
<evidence type="ECO:0000259" key="9">
    <source>
        <dbReference type="PROSITE" id="PS50011"/>
    </source>
</evidence>
<dbReference type="InterPro" id="IPR051681">
    <property type="entry name" value="Ser/Thr_Kinases-Pseudokinases"/>
</dbReference>
<proteinExistence type="inferred from homology"/>
<organism evidence="10 11">
    <name type="scientific">Eutrema salsugineum</name>
    <name type="common">Saltwater cress</name>
    <name type="synonym">Sisymbrium salsugineum</name>
    <dbReference type="NCBI Taxonomy" id="72664"/>
    <lineage>
        <taxon>Eukaryota</taxon>
        <taxon>Viridiplantae</taxon>
        <taxon>Streptophyta</taxon>
        <taxon>Embryophyta</taxon>
        <taxon>Tracheophyta</taxon>
        <taxon>Spermatophyta</taxon>
        <taxon>Magnoliopsida</taxon>
        <taxon>eudicotyledons</taxon>
        <taxon>Gunneridae</taxon>
        <taxon>Pentapetalae</taxon>
        <taxon>rosids</taxon>
        <taxon>malvids</taxon>
        <taxon>Brassicales</taxon>
        <taxon>Brassicaceae</taxon>
        <taxon>Eutremeae</taxon>
        <taxon>Eutrema</taxon>
    </lineage>
</organism>
<dbReference type="SUPFAM" id="SSF56112">
    <property type="entry name" value="Protein kinase-like (PK-like)"/>
    <property type="match status" value="1"/>
</dbReference>
<dbReference type="eggNOG" id="KOG0192">
    <property type="taxonomic scope" value="Eukaryota"/>
</dbReference>
<dbReference type="PROSITE" id="PS50011">
    <property type="entry name" value="PROTEIN_KINASE_DOM"/>
    <property type="match status" value="1"/>
</dbReference>
<dbReference type="STRING" id="72664.V4LSI3"/>
<evidence type="ECO:0000256" key="4">
    <source>
        <dbReference type="ARBA" id="ARBA00022777"/>
    </source>
</evidence>
<evidence type="ECO:0000256" key="8">
    <source>
        <dbReference type="SAM" id="MobiDB-lite"/>
    </source>
</evidence>
<dbReference type="InterPro" id="IPR001245">
    <property type="entry name" value="Ser-Thr/Tyr_kinase_cat_dom"/>
</dbReference>
<keyword evidence="1 7" id="KW-0723">Serine/threonine-protein kinase</keyword>
<dbReference type="PROSITE" id="PS00107">
    <property type="entry name" value="PROTEIN_KINASE_ATP"/>
    <property type="match status" value="1"/>
</dbReference>
<protein>
    <recommendedName>
        <fullName evidence="9">Protein kinase domain-containing protein</fullName>
    </recommendedName>
</protein>
<evidence type="ECO:0000256" key="5">
    <source>
        <dbReference type="ARBA" id="ARBA00022840"/>
    </source>
</evidence>
<evidence type="ECO:0000256" key="3">
    <source>
        <dbReference type="ARBA" id="ARBA00022741"/>
    </source>
</evidence>
<dbReference type="EMBL" id="KI517435">
    <property type="protein sequence ID" value="ESQ45462.1"/>
    <property type="molecule type" value="Genomic_DNA"/>
</dbReference>
<dbReference type="PROSITE" id="PS00108">
    <property type="entry name" value="PROTEIN_KINASE_ST"/>
    <property type="match status" value="1"/>
</dbReference>